<evidence type="ECO:0000313" key="2">
    <source>
        <dbReference type="EMBL" id="KAG7373137.1"/>
    </source>
</evidence>
<keyword evidence="1" id="KW-0809">Transit peptide</keyword>
<dbReference type="OrthoDB" id="3089at2759"/>
<evidence type="ECO:0000313" key="3">
    <source>
        <dbReference type="Proteomes" id="UP000693970"/>
    </source>
</evidence>
<proteinExistence type="inferred from homology"/>
<keyword evidence="1" id="KW-0472">Membrane</keyword>
<keyword evidence="1" id="KW-0813">Transport</keyword>
<dbReference type="GO" id="GO:0022900">
    <property type="term" value="P:electron transport chain"/>
    <property type="evidence" value="ECO:0007669"/>
    <property type="project" value="InterPro"/>
</dbReference>
<keyword evidence="1" id="KW-0679">Respiratory chain</keyword>
<evidence type="ECO:0000256" key="1">
    <source>
        <dbReference type="RuleBase" id="RU367010"/>
    </source>
</evidence>
<comment type="subcellular location">
    <subcellularLocation>
        <location evidence="1">Mitochondrion inner membrane</location>
        <topology evidence="1">Peripheral membrane protein</topology>
        <orientation evidence="1">Matrix side</orientation>
    </subcellularLocation>
</comment>
<dbReference type="Proteomes" id="UP000693970">
    <property type="component" value="Unassembled WGS sequence"/>
</dbReference>
<dbReference type="InterPro" id="IPR006885">
    <property type="entry name" value="NADH_UbQ_FeS_4_mit-like"/>
</dbReference>
<reference evidence="2" key="2">
    <citation type="submission" date="2021-04" db="EMBL/GenBank/DDBJ databases">
        <authorList>
            <person name="Podell S."/>
        </authorList>
    </citation>
    <scope>NUCLEOTIDE SEQUENCE</scope>
    <source>
        <strain evidence="2">Hildebrandi</strain>
    </source>
</reference>
<reference evidence="2" key="1">
    <citation type="journal article" date="2021" name="Sci. Rep.">
        <title>Diploid genomic architecture of Nitzschia inconspicua, an elite biomass production diatom.</title>
        <authorList>
            <person name="Oliver A."/>
            <person name="Podell S."/>
            <person name="Pinowska A."/>
            <person name="Traller J.C."/>
            <person name="Smith S.R."/>
            <person name="McClure R."/>
            <person name="Beliaev A."/>
            <person name="Bohutskyi P."/>
            <person name="Hill E.A."/>
            <person name="Rabines A."/>
            <person name="Zheng H."/>
            <person name="Allen L.Z."/>
            <person name="Kuo A."/>
            <person name="Grigoriev I.V."/>
            <person name="Allen A.E."/>
            <person name="Hazlebeck D."/>
            <person name="Allen E.E."/>
        </authorList>
    </citation>
    <scope>NUCLEOTIDE SEQUENCE</scope>
    <source>
        <strain evidence="2">Hildebrandi</strain>
    </source>
</reference>
<comment type="function">
    <text evidence="1">Accessory subunit of the mitochondrial membrane respiratory chain NADH dehydrogenase (Complex I), that is believed not to be involved in catalysis. Complex I functions in the transfer of electrons from NADH to the respiratory chain. The immediate electron acceptor for the enzyme is believed to be ubiquinone.</text>
</comment>
<keyword evidence="1" id="KW-0496">Mitochondrion</keyword>
<keyword evidence="3" id="KW-1185">Reference proteome</keyword>
<organism evidence="2 3">
    <name type="scientific">Nitzschia inconspicua</name>
    <dbReference type="NCBI Taxonomy" id="303405"/>
    <lineage>
        <taxon>Eukaryota</taxon>
        <taxon>Sar</taxon>
        <taxon>Stramenopiles</taxon>
        <taxon>Ochrophyta</taxon>
        <taxon>Bacillariophyta</taxon>
        <taxon>Bacillariophyceae</taxon>
        <taxon>Bacillariophycidae</taxon>
        <taxon>Bacillariales</taxon>
        <taxon>Bacillariaceae</taxon>
        <taxon>Nitzschia</taxon>
    </lineage>
</organism>
<keyword evidence="1" id="KW-0999">Mitochondrion inner membrane</keyword>
<dbReference type="GO" id="GO:0005743">
    <property type="term" value="C:mitochondrial inner membrane"/>
    <property type="evidence" value="ECO:0007669"/>
    <property type="project" value="UniProtKB-SubCell"/>
</dbReference>
<protein>
    <recommendedName>
        <fullName evidence="1">NADH dehydrogenase [ubiquinone] iron-sulfur protein 4, mitochondrial</fullName>
    </recommendedName>
</protein>
<dbReference type="AlphaFoldDB" id="A0A9K3Q6C7"/>
<name>A0A9K3Q6C7_9STRA</name>
<comment type="similarity">
    <text evidence="1">Belongs to the complex I NDUFS4 subunit family.</text>
</comment>
<dbReference type="PANTHER" id="PTHR12219">
    <property type="entry name" value="NADH-UBIQUINONE OXIDOREDUCTASE"/>
    <property type="match status" value="1"/>
</dbReference>
<dbReference type="Pfam" id="PF04800">
    <property type="entry name" value="NDUS4"/>
    <property type="match status" value="1"/>
</dbReference>
<gene>
    <name evidence="2" type="ORF">IV203_033861</name>
</gene>
<accession>A0A9K3Q6C7</accession>
<sequence>MVTVKKALVKAGETEEPEDIPALEKRMEQMSEKDPMMVFDSGTNLPDPVMPENMAEVSALDPAYKTSVRMPDGRERMVVIKQQRARPNQSPLNPEKYWKISFNDDGSVGERWKNSLMGWNSTADTMGCDPPLYFKNAQEAVYFAEKRGWKYVVKEPIVRKLRDDDAQYQDNFLPQAVASLVKREGVHCDWWKRSDAGCSHYFRPLKYHGDGVVRQHGPNMNEASVPHTASYFKLR</sequence>
<dbReference type="PANTHER" id="PTHR12219:SF8">
    <property type="entry name" value="NADH DEHYDROGENASE [UBIQUINONE] IRON-SULFUR PROTEIN 4, MITOCHONDRIAL"/>
    <property type="match status" value="1"/>
</dbReference>
<keyword evidence="1" id="KW-0249">Electron transport</keyword>
<dbReference type="EMBL" id="JAGRRH010000002">
    <property type="protein sequence ID" value="KAG7373137.1"/>
    <property type="molecule type" value="Genomic_DNA"/>
</dbReference>
<comment type="caution">
    <text evidence="2">The sequence shown here is derived from an EMBL/GenBank/DDBJ whole genome shotgun (WGS) entry which is preliminary data.</text>
</comment>